<dbReference type="KEGG" id="xla:108714685"/>
<organism evidence="2 3">
    <name type="scientific">Xenopus laevis</name>
    <name type="common">African clawed frog</name>
    <dbReference type="NCBI Taxonomy" id="8355"/>
    <lineage>
        <taxon>Eukaryota</taxon>
        <taxon>Metazoa</taxon>
        <taxon>Chordata</taxon>
        <taxon>Craniata</taxon>
        <taxon>Vertebrata</taxon>
        <taxon>Euteleostomi</taxon>
        <taxon>Amphibia</taxon>
        <taxon>Batrachia</taxon>
        <taxon>Anura</taxon>
        <taxon>Pipoidea</taxon>
        <taxon>Pipidae</taxon>
        <taxon>Xenopodinae</taxon>
        <taxon>Xenopus</taxon>
        <taxon>Xenopus</taxon>
    </lineage>
</organism>
<dbReference type="RefSeq" id="XP_018114603.1">
    <property type="nucleotide sequence ID" value="XM_018259114.2"/>
</dbReference>
<dbReference type="OrthoDB" id="8728732at2759"/>
<accession>A0A8J0V2T4</accession>
<feature type="region of interest" description="Disordered" evidence="1">
    <location>
        <begin position="112"/>
        <end position="138"/>
    </location>
</feature>
<feature type="region of interest" description="Disordered" evidence="1">
    <location>
        <begin position="1"/>
        <end position="21"/>
    </location>
</feature>
<gene>
    <name evidence="3" type="primary">LOC108714685</name>
</gene>
<feature type="region of interest" description="Disordered" evidence="1">
    <location>
        <begin position="44"/>
        <end position="100"/>
    </location>
</feature>
<dbReference type="Proteomes" id="UP000186698">
    <property type="component" value="Chromosome 4L"/>
</dbReference>
<sequence length="257" mass="28554">MDKAVDQNEASDEKSNLESEDFFLTLTEEERECLQYLLKTIDSLEDDNQEDSKDPNTNQADTIDDFANSAQHEGNLDRNQRGLSESTKTADKTDYEPSVSKMRIIKSFSEDFPGRSITVTSDGGHKSTSSHPSHLRKFDTIMRSGVNVQELRARFISEQEPSPMGDHTKSSGAAGAKQPPVPWNPKSPRQEALQKLGLLKRKQRDSNACSSLEPHQHTEQSLASQNGEIKQIASKGGNGPLEKRSGKPGNMDRCWPP</sequence>
<proteinExistence type="predicted"/>
<evidence type="ECO:0000313" key="2">
    <source>
        <dbReference type="Proteomes" id="UP000186698"/>
    </source>
</evidence>
<dbReference type="GeneID" id="108714685"/>
<name>A0A8J0V2T4_XENLA</name>
<feature type="compositionally biased region" description="Polar residues" evidence="1">
    <location>
        <begin position="117"/>
        <end position="132"/>
    </location>
</feature>
<protein>
    <submittedName>
        <fullName evidence="3">Uncharacterized protein LOC108714685 isoform X1</fullName>
    </submittedName>
</protein>
<feature type="compositionally biased region" description="Polar residues" evidence="1">
    <location>
        <begin position="219"/>
        <end position="228"/>
    </location>
</feature>
<keyword evidence="2" id="KW-1185">Reference proteome</keyword>
<reference evidence="3" key="1">
    <citation type="submission" date="2025-08" db="UniProtKB">
        <authorList>
            <consortium name="RefSeq"/>
        </authorList>
    </citation>
    <scope>IDENTIFICATION</scope>
    <source>
        <strain evidence="3">J_2021</strain>
        <tissue evidence="3">Erythrocytes</tissue>
    </source>
</reference>
<evidence type="ECO:0000313" key="3">
    <source>
        <dbReference type="RefSeq" id="XP_018114603.1"/>
    </source>
</evidence>
<evidence type="ECO:0000256" key="1">
    <source>
        <dbReference type="SAM" id="MobiDB-lite"/>
    </source>
</evidence>
<dbReference type="AlphaFoldDB" id="A0A8J0V2T4"/>
<feature type="region of interest" description="Disordered" evidence="1">
    <location>
        <begin position="156"/>
        <end position="257"/>
    </location>
</feature>
<feature type="compositionally biased region" description="Basic and acidic residues" evidence="1">
    <location>
        <begin position="1"/>
        <end position="17"/>
    </location>
</feature>